<feature type="transmembrane region" description="Helical" evidence="1">
    <location>
        <begin position="198"/>
        <end position="217"/>
    </location>
</feature>
<feature type="transmembrane region" description="Helical" evidence="1">
    <location>
        <begin position="770"/>
        <end position="803"/>
    </location>
</feature>
<feature type="transmembrane region" description="Helical" evidence="1">
    <location>
        <begin position="255"/>
        <end position="272"/>
    </location>
</feature>
<dbReference type="KEGG" id="rix:RO1_20850"/>
<protein>
    <recommendedName>
        <fullName evidence="4">Glycosyltransferase RgtA/B/C/D-like domain-containing protein</fullName>
    </recommendedName>
</protein>
<reference evidence="2 3" key="2">
    <citation type="submission" date="2010-03" db="EMBL/GenBank/DDBJ databases">
        <authorList>
            <person name="Pajon A."/>
        </authorList>
    </citation>
    <scope>NUCLEOTIDE SEQUENCE [LARGE SCALE GENOMIC DNA]</scope>
    <source>
        <strain evidence="2 3">XB6B4</strain>
    </source>
</reference>
<dbReference type="RefSeq" id="WP_015521155.1">
    <property type="nucleotide sequence ID" value="NC_021012.1"/>
</dbReference>
<dbReference type="HOGENOM" id="CLU_291682_0_0_9"/>
<feature type="transmembrane region" description="Helical" evidence="1">
    <location>
        <begin position="75"/>
        <end position="95"/>
    </location>
</feature>
<evidence type="ECO:0008006" key="4">
    <source>
        <dbReference type="Google" id="ProtNLM"/>
    </source>
</evidence>
<accession>D4KZ26</accession>
<dbReference type="AlphaFoldDB" id="D4KZ26"/>
<proteinExistence type="predicted"/>
<dbReference type="Proteomes" id="UP000008953">
    <property type="component" value="Chromosome"/>
</dbReference>
<feature type="transmembrane region" description="Helical" evidence="1">
    <location>
        <begin position="815"/>
        <end position="846"/>
    </location>
</feature>
<keyword evidence="1" id="KW-0472">Membrane</keyword>
<feature type="transmembrane region" description="Helical" evidence="1">
    <location>
        <begin position="858"/>
        <end position="880"/>
    </location>
</feature>
<feature type="transmembrane region" description="Helical" evidence="1">
    <location>
        <begin position="661"/>
        <end position="679"/>
    </location>
</feature>
<feature type="transmembrane region" description="Helical" evidence="1">
    <location>
        <begin position="318"/>
        <end position="337"/>
    </location>
</feature>
<evidence type="ECO:0000313" key="2">
    <source>
        <dbReference type="EMBL" id="CBL12616.1"/>
    </source>
</evidence>
<dbReference type="EMBL" id="FP929050">
    <property type="protein sequence ID" value="CBL12616.1"/>
    <property type="molecule type" value="Genomic_DNA"/>
</dbReference>
<evidence type="ECO:0000313" key="3">
    <source>
        <dbReference type="Proteomes" id="UP000008953"/>
    </source>
</evidence>
<feature type="transmembrane region" description="Helical" evidence="1">
    <location>
        <begin position="279"/>
        <end position="298"/>
    </location>
</feature>
<sequence>MKRTYKFFWIILIALIPLLPSSGWNFSIDVSDVGFNMNQYRFCFTDMDSTYLPLFLTNILGGCLLKVFGILHIPAYIGMETAWAAVCFYLCFLSYRLYVRYREDALILPALAFAMVLAKCNFHFFIYNTAVAFMALTGLYFLIRAVNDKKSGMLFFASAFFMLAAFCKISSILQFAVFIVLFYDFYRKKDVAYFVRQVLWCVVGVLSSFASGLFLMYKTCGIGTYFQMVADMFFYAGNSNDGHTIGNMVVINFKGTVRGILLLAVLYGIYLIAKKVKSLALFIGYGMIAMAVLLLAGAVFGADQIAGLSVLYRVLGDYLNAVAVIKAMLYVCIVLILKDKEASEEFKTLAFASGMLAVLMPIGSNVGITHLCNEAFFVLPYIAICIGDRMKKAKRQTEETVETEHKLPDVRNTGRLLTVICAIWCVGLTVSQSFYMTKAYLKDQEPKQQFTLDELRGIRYDTDIVQPMEEVVNFIKSYGSESDKMVTCGAIPILHYLTGRAPYITGCGGWIETDYITAEEIEQQLEESVSSGSEQEAMPLVVFNKTALDEQSEKTNVVLIFVKENFYQQVFANGEYEVYAKDKKVIELFEWFCQNIIWLVMLCCVGFVAVLNLLYRSKVAYVWTEDVSIERTSITALVLAVLIFVVFLIAGSKIQKIDEKILFIVFTVIYIIAGIYWIANVSTELRMDAYSAHNGSVLMRQHDFSFLNPGQDIYLNEHQLSFVTYEYLIGFISTDVRFLYAVNLLQIIGINFVIWKLTDRCFGQNHKTNLYVILFSFLFLPQFFFLAFAYGIIPGLFFILLAFLFLDKSLESGNWKHMILCVIFVMLAVILKGNNIIGSITIAILCFLRILKEKKWRLILLAVLVMVVSVLPGKAFHAWYNKETGGVLCGGKPKILWIAMGTEPYYNNAAGWYNGCSDWLFSEAGYDPEKATELGKAKIRDNIYIFRHNPDTAYEFFSEKLESMWCDPMYESLWSGPLPDAGAENKTEFFNELYSGKSIEPQIALAMKGFVIMLFVLATIFVADRRNRKYDCNYIFYFLQADFFCI</sequence>
<keyword evidence="1" id="KW-0812">Transmembrane</keyword>
<keyword evidence="1" id="KW-1133">Transmembrane helix</keyword>
<feature type="transmembrane region" description="Helical" evidence="1">
    <location>
        <begin position="349"/>
        <end position="371"/>
    </location>
</feature>
<evidence type="ECO:0000256" key="1">
    <source>
        <dbReference type="SAM" id="Phobius"/>
    </source>
</evidence>
<feature type="transmembrane region" description="Helical" evidence="1">
    <location>
        <begin position="634"/>
        <end position="654"/>
    </location>
</feature>
<gene>
    <name evidence="2" type="ORF">RO1_20850</name>
</gene>
<name>D4KZ26_9FIRM</name>
<dbReference type="PATRIC" id="fig|718255.3.peg.3252"/>
<feature type="transmembrane region" description="Helical" evidence="1">
    <location>
        <begin position="416"/>
        <end position="437"/>
    </location>
</feature>
<feature type="transmembrane region" description="Helical" evidence="1">
    <location>
        <begin position="1003"/>
        <end position="1023"/>
    </location>
</feature>
<reference evidence="2 3" key="1">
    <citation type="submission" date="2010-03" db="EMBL/GenBank/DDBJ databases">
        <title>The genome sequence of Roseburia intestinalis XB6B4.</title>
        <authorList>
            <consortium name="metaHIT consortium -- http://www.metahit.eu/"/>
            <person name="Pajon A."/>
            <person name="Turner K."/>
            <person name="Parkhill J."/>
            <person name="Bernalier A."/>
        </authorList>
    </citation>
    <scope>NUCLEOTIDE SEQUENCE [LARGE SCALE GENOMIC DNA]</scope>
    <source>
        <strain evidence="2 3">XB6B4</strain>
    </source>
</reference>
<feature type="transmembrane region" description="Helical" evidence="1">
    <location>
        <begin position="591"/>
        <end position="614"/>
    </location>
</feature>
<feature type="transmembrane region" description="Helical" evidence="1">
    <location>
        <begin position="125"/>
        <end position="143"/>
    </location>
</feature>
<organism evidence="2 3">
    <name type="scientific">Roseburia intestinalis XB6B4</name>
    <dbReference type="NCBI Taxonomy" id="718255"/>
    <lineage>
        <taxon>Bacteria</taxon>
        <taxon>Bacillati</taxon>
        <taxon>Bacillota</taxon>
        <taxon>Clostridia</taxon>
        <taxon>Lachnospirales</taxon>
        <taxon>Lachnospiraceae</taxon>
        <taxon>Roseburia</taxon>
    </lineage>
</organism>
<feature type="transmembrane region" description="Helical" evidence="1">
    <location>
        <begin position="155"/>
        <end position="186"/>
    </location>
</feature>
<feature type="transmembrane region" description="Helical" evidence="1">
    <location>
        <begin position="738"/>
        <end position="758"/>
    </location>
</feature>